<evidence type="ECO:0000256" key="12">
    <source>
        <dbReference type="HAMAP-Rule" id="MF_01522"/>
    </source>
</evidence>
<dbReference type="Pfam" id="PF22776">
    <property type="entry name" value="K_trans_C"/>
    <property type="match status" value="1"/>
</dbReference>
<keyword evidence="7 12" id="KW-0769">Symport</keyword>
<dbReference type="PANTHER" id="PTHR30540:SF79">
    <property type="entry name" value="LOW AFFINITY POTASSIUM TRANSPORT SYSTEM PROTEIN KUP"/>
    <property type="match status" value="1"/>
</dbReference>
<reference evidence="15 16" key="1">
    <citation type="journal article" date="2015" name="Genome Announc.">
        <title>Genome Sequence of Mushroom Soft-Rot Pathogen Janthinobacterium agaricidamnosum.</title>
        <authorList>
            <person name="Graupner K."/>
            <person name="Lackner G."/>
            <person name="Hertweck C."/>
        </authorList>
    </citation>
    <scope>NUCLEOTIDE SEQUENCE [LARGE SCALE GENOMIC DNA]</scope>
    <source>
        <strain evidence="16">NBRC 102515 / DSM 9628</strain>
    </source>
</reference>
<keyword evidence="3 12" id="KW-0813">Transport</keyword>
<evidence type="ECO:0000256" key="11">
    <source>
        <dbReference type="ARBA" id="ARBA00023136"/>
    </source>
</evidence>
<dbReference type="GO" id="GO:0015293">
    <property type="term" value="F:symporter activity"/>
    <property type="evidence" value="ECO:0007669"/>
    <property type="project" value="UniProtKB-UniRule"/>
</dbReference>
<feature type="transmembrane region" description="Helical" evidence="12">
    <location>
        <begin position="172"/>
        <end position="192"/>
    </location>
</feature>
<dbReference type="InterPro" id="IPR023051">
    <property type="entry name" value="Kup"/>
</dbReference>
<evidence type="ECO:0000256" key="3">
    <source>
        <dbReference type="ARBA" id="ARBA00022448"/>
    </source>
</evidence>
<keyword evidence="16" id="KW-1185">Reference proteome</keyword>
<evidence type="ECO:0000256" key="10">
    <source>
        <dbReference type="ARBA" id="ARBA00023065"/>
    </source>
</evidence>
<evidence type="ECO:0000313" key="16">
    <source>
        <dbReference type="Proteomes" id="UP000027604"/>
    </source>
</evidence>
<feature type="transmembrane region" description="Helical" evidence="12">
    <location>
        <begin position="367"/>
        <end position="389"/>
    </location>
</feature>
<dbReference type="RefSeq" id="WP_038497569.1">
    <property type="nucleotide sequence ID" value="NZ_BCTH01000017.1"/>
</dbReference>
<keyword evidence="5 12" id="KW-0633">Potassium transport</keyword>
<feature type="transmembrane region" description="Helical" evidence="12">
    <location>
        <begin position="292"/>
        <end position="319"/>
    </location>
</feature>
<name>W0VEN5_9BURK</name>
<sequence length="625" mass="68300">MTSQHKKSSLVALTLAAVGIVYGDIGTSPLYTLKTIFDPTHGLPLNHDNLLGIVSLIFWGLTIIISLKYVTLVLRADNRGEGGIMALMALVLSSVARHSRWHFALTLIGVFGATLFYGDSVITPAISVLSAIEGLEVATPALSPYVVPLTMLVLVGLYSVQSHGTAGIGRFFAPVMLLWFASLAGMGVFNIIKSPQVLAALNPWYAAHFLMNNGFVAFVALGAVVLAFTGAEALYADMGHFGKQPIRMAWFLIAFPALALNYLGQGGLLLAHPEAISNPFYQQLGAWSVYPLVILSTMATVIASQATISGTFSMTKQAIALGFLPRMRVRHTSESEIGQIYIPAVNWLQLIVVLLAVVGFGSSENLAAAYGIAVTATMLATTVLTFFVIRYRWKMNLVLCWAATGFFVAIDVMFFSASALKLFHGGWFPLLLGSVLFIVMLTWKRGRQLVFQNLEKHAIPLDDFLSSLFIAPPTRVPGTAIFLRGETDGVPHALLHNLSHNKVLHERVVFLTVFIVEEPWVPPSEQVRVIDLGHQCYQLNVLYGFKDEPDIPHILALCAEQGQSFEMMETSFFIARQTVISTPGAGMAPWREHLFVAMSRNARGAADYYQIPSNRVIELGTQVEI</sequence>
<dbReference type="STRING" id="1349767.GJA_5205"/>
<dbReference type="PATRIC" id="fig|1349767.4.peg.1806"/>
<dbReference type="GO" id="GO:0015079">
    <property type="term" value="F:potassium ion transmembrane transporter activity"/>
    <property type="evidence" value="ECO:0007669"/>
    <property type="project" value="UniProtKB-UniRule"/>
</dbReference>
<feature type="transmembrane region" description="Helical" evidence="12">
    <location>
        <begin position="204"/>
        <end position="228"/>
    </location>
</feature>
<dbReference type="PANTHER" id="PTHR30540">
    <property type="entry name" value="OSMOTIC STRESS POTASSIUM TRANSPORTER"/>
    <property type="match status" value="1"/>
</dbReference>
<gene>
    <name evidence="12" type="primary">kup</name>
    <name evidence="15" type="ORF">GJA_5205</name>
</gene>
<feature type="transmembrane region" description="Helical" evidence="12">
    <location>
        <begin position="142"/>
        <end position="160"/>
    </location>
</feature>
<dbReference type="HAMAP" id="MF_01522">
    <property type="entry name" value="Kup"/>
    <property type="match status" value="1"/>
</dbReference>
<evidence type="ECO:0000313" key="15">
    <source>
        <dbReference type="EMBL" id="CDG85802.1"/>
    </source>
</evidence>
<protein>
    <recommendedName>
        <fullName evidence="12">Probable potassium transport system protein Kup</fullName>
    </recommendedName>
</protein>
<dbReference type="AlphaFoldDB" id="W0VEN5"/>
<comment type="similarity">
    <text evidence="2 12">Belongs to the HAK/KUP transporter (TC 2.A.72) family.</text>
</comment>
<comment type="function">
    <text evidence="12">Transport of potassium into the cell. Likely operates as a K(+):H(+) symporter.</text>
</comment>
<evidence type="ECO:0000256" key="7">
    <source>
        <dbReference type="ARBA" id="ARBA00022847"/>
    </source>
</evidence>
<feature type="transmembrane region" description="Helical" evidence="12">
    <location>
        <begin position="426"/>
        <end position="443"/>
    </location>
</feature>
<dbReference type="InterPro" id="IPR053952">
    <property type="entry name" value="K_trans_C"/>
</dbReference>
<evidence type="ECO:0000256" key="5">
    <source>
        <dbReference type="ARBA" id="ARBA00022538"/>
    </source>
</evidence>
<evidence type="ECO:0000256" key="9">
    <source>
        <dbReference type="ARBA" id="ARBA00022989"/>
    </source>
</evidence>
<proteinExistence type="inferred from homology"/>
<keyword evidence="6 12" id="KW-0812">Transmembrane</keyword>
<evidence type="ECO:0000259" key="14">
    <source>
        <dbReference type="Pfam" id="PF22776"/>
    </source>
</evidence>
<feature type="transmembrane region" description="Helical" evidence="12">
    <location>
        <begin position="340"/>
        <end position="361"/>
    </location>
</feature>
<accession>W0VEN5</accession>
<dbReference type="Proteomes" id="UP000027604">
    <property type="component" value="Chromosome I"/>
</dbReference>
<feature type="transmembrane region" description="Helical" evidence="12">
    <location>
        <begin position="396"/>
        <end position="420"/>
    </location>
</feature>
<dbReference type="EMBL" id="HG322949">
    <property type="protein sequence ID" value="CDG85802.1"/>
    <property type="molecule type" value="Genomic_DNA"/>
</dbReference>
<evidence type="ECO:0000256" key="8">
    <source>
        <dbReference type="ARBA" id="ARBA00022958"/>
    </source>
</evidence>
<keyword evidence="4 12" id="KW-1003">Cell membrane</keyword>
<dbReference type="InterPro" id="IPR003855">
    <property type="entry name" value="K+_transporter"/>
</dbReference>
<dbReference type="KEGG" id="jag:GJA_5205"/>
<dbReference type="eggNOG" id="COG3158">
    <property type="taxonomic scope" value="Bacteria"/>
</dbReference>
<evidence type="ECO:0000256" key="6">
    <source>
        <dbReference type="ARBA" id="ARBA00022692"/>
    </source>
</evidence>
<comment type="catalytic activity">
    <reaction evidence="12">
        <text>K(+)(in) + H(+)(in) = K(+)(out) + H(+)(out)</text>
        <dbReference type="Rhea" id="RHEA:28490"/>
        <dbReference type="ChEBI" id="CHEBI:15378"/>
        <dbReference type="ChEBI" id="CHEBI:29103"/>
    </reaction>
</comment>
<keyword evidence="10 12" id="KW-0406">Ion transport</keyword>
<evidence type="ECO:0000256" key="1">
    <source>
        <dbReference type="ARBA" id="ARBA00004141"/>
    </source>
</evidence>
<dbReference type="GO" id="GO:0005886">
    <property type="term" value="C:plasma membrane"/>
    <property type="evidence" value="ECO:0007669"/>
    <property type="project" value="UniProtKB-SubCell"/>
</dbReference>
<evidence type="ECO:0000256" key="2">
    <source>
        <dbReference type="ARBA" id="ARBA00007019"/>
    </source>
</evidence>
<keyword evidence="8 12" id="KW-0630">Potassium</keyword>
<dbReference type="HOGENOM" id="CLU_008142_4_0_4"/>
<feature type="domain" description="K+ potassium transporter integral membrane" evidence="13">
    <location>
        <begin position="13"/>
        <end position="466"/>
    </location>
</feature>
<keyword evidence="9 12" id="KW-1133">Transmembrane helix</keyword>
<dbReference type="Pfam" id="PF02705">
    <property type="entry name" value="K_trans"/>
    <property type="match status" value="1"/>
</dbReference>
<feature type="transmembrane region" description="Helical" evidence="12">
    <location>
        <begin position="249"/>
        <end position="272"/>
    </location>
</feature>
<dbReference type="OrthoDB" id="9805577at2"/>
<evidence type="ECO:0000259" key="13">
    <source>
        <dbReference type="Pfam" id="PF02705"/>
    </source>
</evidence>
<dbReference type="InterPro" id="IPR053951">
    <property type="entry name" value="K_trans_N"/>
</dbReference>
<feature type="transmembrane region" description="Helical" evidence="12">
    <location>
        <begin position="103"/>
        <end position="122"/>
    </location>
</feature>
<feature type="domain" description="K+ potassium transporter C-terminal" evidence="14">
    <location>
        <begin position="477"/>
        <end position="625"/>
    </location>
</feature>
<comment type="subcellular location">
    <subcellularLocation>
        <location evidence="12">Cell membrane</location>
        <topology evidence="12">Multi-pass membrane protein</topology>
    </subcellularLocation>
    <subcellularLocation>
        <location evidence="1">Membrane</location>
        <topology evidence="1">Multi-pass membrane protein</topology>
    </subcellularLocation>
</comment>
<feature type="transmembrane region" description="Helical" evidence="12">
    <location>
        <begin position="50"/>
        <end position="70"/>
    </location>
</feature>
<evidence type="ECO:0000256" key="4">
    <source>
        <dbReference type="ARBA" id="ARBA00022475"/>
    </source>
</evidence>
<organism evidence="15 16">
    <name type="scientific">Janthinobacterium agaricidamnosum NBRC 102515 = DSM 9628</name>
    <dbReference type="NCBI Taxonomy" id="1349767"/>
    <lineage>
        <taxon>Bacteria</taxon>
        <taxon>Pseudomonadati</taxon>
        <taxon>Pseudomonadota</taxon>
        <taxon>Betaproteobacteria</taxon>
        <taxon>Burkholderiales</taxon>
        <taxon>Oxalobacteraceae</taxon>
        <taxon>Janthinobacterium</taxon>
    </lineage>
</organism>
<keyword evidence="11 12" id="KW-0472">Membrane</keyword>